<sequence length="101" mass="11161">MDEGTRTWFYWLGRLETASFVALLGIAMPLKYVANQPAAVGWVGWTHGVLLIVYLIALLSVARVYRVGLVRVGVAGVLALLPFGPVLLEWLWRRRGVLGPS</sequence>
<keyword evidence="5 6" id="KW-0472">Membrane</keyword>
<dbReference type="AlphaFoldDB" id="A0A0C2DGC9"/>
<dbReference type="EMBL" id="JMCC02000009">
    <property type="protein sequence ID" value="KIG18727.1"/>
    <property type="molecule type" value="Genomic_DNA"/>
</dbReference>
<name>A0A0C2DGC9_9BACT</name>
<evidence type="ECO:0000256" key="6">
    <source>
        <dbReference type="SAM" id="Phobius"/>
    </source>
</evidence>
<dbReference type="Pfam" id="PF12823">
    <property type="entry name" value="DUF3817"/>
    <property type="match status" value="1"/>
</dbReference>
<keyword evidence="4 6" id="KW-1133">Transmembrane helix</keyword>
<evidence type="ECO:0000256" key="1">
    <source>
        <dbReference type="ARBA" id="ARBA00004651"/>
    </source>
</evidence>
<feature type="transmembrane region" description="Helical" evidence="6">
    <location>
        <begin position="69"/>
        <end position="92"/>
    </location>
</feature>
<organism evidence="8 9">
    <name type="scientific">Enhygromyxa salina</name>
    <dbReference type="NCBI Taxonomy" id="215803"/>
    <lineage>
        <taxon>Bacteria</taxon>
        <taxon>Pseudomonadati</taxon>
        <taxon>Myxococcota</taxon>
        <taxon>Polyangia</taxon>
        <taxon>Nannocystales</taxon>
        <taxon>Nannocystaceae</taxon>
        <taxon>Enhygromyxa</taxon>
    </lineage>
</organism>
<comment type="caution">
    <text evidence="8">The sequence shown here is derived from an EMBL/GenBank/DDBJ whole genome shotgun (WGS) entry which is preliminary data.</text>
</comment>
<dbReference type="GO" id="GO:0005886">
    <property type="term" value="C:plasma membrane"/>
    <property type="evidence" value="ECO:0007669"/>
    <property type="project" value="UniProtKB-SubCell"/>
</dbReference>
<evidence type="ECO:0000256" key="5">
    <source>
        <dbReference type="ARBA" id="ARBA00023136"/>
    </source>
</evidence>
<protein>
    <recommendedName>
        <fullName evidence="7">DUF3817 domain-containing protein</fullName>
    </recommendedName>
</protein>
<comment type="subcellular location">
    <subcellularLocation>
        <location evidence="1">Cell membrane</location>
        <topology evidence="1">Multi-pass membrane protein</topology>
    </subcellularLocation>
</comment>
<evidence type="ECO:0000256" key="3">
    <source>
        <dbReference type="ARBA" id="ARBA00022692"/>
    </source>
</evidence>
<feature type="transmembrane region" description="Helical" evidence="6">
    <location>
        <begin position="42"/>
        <end position="62"/>
    </location>
</feature>
<evidence type="ECO:0000313" key="9">
    <source>
        <dbReference type="Proteomes" id="UP000031599"/>
    </source>
</evidence>
<keyword evidence="3 6" id="KW-0812">Transmembrane</keyword>
<feature type="domain" description="DUF3817" evidence="7">
    <location>
        <begin position="8"/>
        <end position="93"/>
    </location>
</feature>
<dbReference type="RefSeq" id="WP_052546765.1">
    <property type="nucleotide sequence ID" value="NZ_JMCC02000009.1"/>
</dbReference>
<dbReference type="InterPro" id="IPR023845">
    <property type="entry name" value="DUF3817_TM"/>
</dbReference>
<evidence type="ECO:0000259" key="7">
    <source>
        <dbReference type="Pfam" id="PF12823"/>
    </source>
</evidence>
<proteinExistence type="predicted"/>
<dbReference type="Proteomes" id="UP000031599">
    <property type="component" value="Unassembled WGS sequence"/>
</dbReference>
<evidence type="ECO:0000256" key="2">
    <source>
        <dbReference type="ARBA" id="ARBA00022475"/>
    </source>
</evidence>
<dbReference type="NCBIfam" id="TIGR03954">
    <property type="entry name" value="integ_memb_HG"/>
    <property type="match status" value="1"/>
</dbReference>
<accession>A0A0C2DGC9</accession>
<evidence type="ECO:0000256" key="4">
    <source>
        <dbReference type="ARBA" id="ARBA00022989"/>
    </source>
</evidence>
<feature type="transmembrane region" description="Helical" evidence="6">
    <location>
        <begin position="12"/>
        <end position="30"/>
    </location>
</feature>
<evidence type="ECO:0000313" key="8">
    <source>
        <dbReference type="EMBL" id="KIG18727.1"/>
    </source>
</evidence>
<keyword evidence="2" id="KW-1003">Cell membrane</keyword>
<gene>
    <name evidence="8" type="ORF">DB30_07742</name>
</gene>
<reference evidence="8 9" key="1">
    <citation type="submission" date="2014-12" db="EMBL/GenBank/DDBJ databases">
        <title>Genome assembly of Enhygromyxa salina DSM 15201.</title>
        <authorList>
            <person name="Sharma G."/>
            <person name="Subramanian S."/>
        </authorList>
    </citation>
    <scope>NUCLEOTIDE SEQUENCE [LARGE SCALE GENOMIC DNA]</scope>
    <source>
        <strain evidence="8 9">DSM 15201</strain>
    </source>
</reference>